<evidence type="ECO:0000259" key="12">
    <source>
        <dbReference type="PROSITE" id="PS51864"/>
    </source>
</evidence>
<protein>
    <recommendedName>
        <fullName evidence="2">histidine kinase</fullName>
        <ecNumber evidence="2">2.7.13.3</ecNumber>
    </recommendedName>
</protein>
<dbReference type="InterPro" id="IPR011712">
    <property type="entry name" value="Sig_transdc_His_kin_sub3_dim/P"/>
</dbReference>
<feature type="transmembrane region" description="Helical" evidence="11">
    <location>
        <begin position="206"/>
        <end position="223"/>
    </location>
</feature>
<evidence type="ECO:0000256" key="3">
    <source>
        <dbReference type="ARBA" id="ARBA00022553"/>
    </source>
</evidence>
<evidence type="ECO:0000256" key="5">
    <source>
        <dbReference type="ARBA" id="ARBA00022741"/>
    </source>
</evidence>
<dbReference type="SUPFAM" id="SSF55781">
    <property type="entry name" value="GAF domain-like"/>
    <property type="match status" value="1"/>
</dbReference>
<dbReference type="Gene3D" id="3.40.390.10">
    <property type="entry name" value="Collagenase (Catalytic Domain)"/>
    <property type="match status" value="1"/>
</dbReference>
<dbReference type="SMART" id="SM00235">
    <property type="entry name" value="ZnMc"/>
    <property type="match status" value="1"/>
</dbReference>
<keyword evidence="11" id="KW-0472">Membrane</keyword>
<feature type="binding site" evidence="9">
    <location>
        <position position="864"/>
    </location>
    <ligand>
        <name>Zn(2+)</name>
        <dbReference type="ChEBI" id="CHEBI:29105"/>
        <note>catalytic</note>
    </ligand>
</feature>
<accession>A0ABP6TB87</accession>
<evidence type="ECO:0000256" key="9">
    <source>
        <dbReference type="PROSITE-ProRule" id="PRU01211"/>
    </source>
</evidence>
<dbReference type="Proteomes" id="UP001501676">
    <property type="component" value="Unassembled WGS sequence"/>
</dbReference>
<keyword evidence="8" id="KW-0902">Two-component regulatory system</keyword>
<feature type="compositionally biased region" description="Low complexity" evidence="10">
    <location>
        <begin position="679"/>
        <end position="690"/>
    </location>
</feature>
<keyword evidence="9" id="KW-0378">Hydrolase</keyword>
<dbReference type="PANTHER" id="PTHR24421">
    <property type="entry name" value="NITRATE/NITRITE SENSOR PROTEIN NARX-RELATED"/>
    <property type="match status" value="1"/>
</dbReference>
<reference evidence="14" key="1">
    <citation type="journal article" date="2019" name="Int. J. Syst. Evol. Microbiol.">
        <title>The Global Catalogue of Microorganisms (GCM) 10K type strain sequencing project: providing services to taxonomists for standard genome sequencing and annotation.</title>
        <authorList>
            <consortium name="The Broad Institute Genomics Platform"/>
            <consortium name="The Broad Institute Genome Sequencing Center for Infectious Disease"/>
            <person name="Wu L."/>
            <person name="Ma J."/>
        </authorList>
    </citation>
    <scope>NUCLEOTIDE SEQUENCE [LARGE SCALE GENOMIC DNA]</scope>
    <source>
        <strain evidence="14">JCM 9458</strain>
    </source>
</reference>
<dbReference type="SUPFAM" id="SSF55874">
    <property type="entry name" value="ATPase domain of HSP90 chaperone/DNA topoisomerase II/histidine kinase"/>
    <property type="match status" value="1"/>
</dbReference>
<feature type="transmembrane region" description="Helical" evidence="11">
    <location>
        <begin position="170"/>
        <end position="194"/>
    </location>
</feature>
<dbReference type="CDD" id="cd04280">
    <property type="entry name" value="ZnMc_astacin_like"/>
    <property type="match status" value="1"/>
</dbReference>
<keyword evidence="9" id="KW-0479">Metal-binding</keyword>
<name>A0ABP6TB87_9ACTN</name>
<organism evidence="13 14">
    <name type="scientific">Cryptosporangium minutisporangium</name>
    <dbReference type="NCBI Taxonomy" id="113569"/>
    <lineage>
        <taxon>Bacteria</taxon>
        <taxon>Bacillati</taxon>
        <taxon>Actinomycetota</taxon>
        <taxon>Actinomycetes</taxon>
        <taxon>Cryptosporangiales</taxon>
        <taxon>Cryptosporangiaceae</taxon>
        <taxon>Cryptosporangium</taxon>
    </lineage>
</organism>
<feature type="active site" evidence="9">
    <location>
        <position position="855"/>
    </location>
</feature>
<dbReference type="Gene3D" id="3.30.450.40">
    <property type="match status" value="1"/>
</dbReference>
<sequence>MRIPSLPGLSPRGVAGALVVVLVATAVLIGQVAATDVPDAGPVGISIAVALSCTAMGVLILLAVPRHLVGRLLLAAGASATVGTLAVSWTRWEPVAWLSQWTWWPAYGLLFLALLVFPDGRLPGRRWRALAIVLVAVTMLGAVALAIGALDEPRTLLSQVGDKTPFARLLLRIFAVALLFTVLGAIGVLAALWFRWRRADGETRQQLACLLPAVALFLLGWFADFFNLSGGYVIATVAVPLGMTVAIVRYRLYDLDRVLNRTLVWLVMTLLVVVGFVAIVTVLREIVMRNTSADSISLVTTGLIAIAYAPLHRRVQQGVNHLLYGDRHDPYKVIAGLGDVLGQTAEPNAVLPLLTGTIASSLQVPYVAVEVEEQRGARLLAWYGRVGPTVQAFDMISRGEHIGRLLVSPRTDGGHFTPRETRLLADIALHAGVAVEASRLTRDLQLSRERLVRAQEEERRRLRRDLHDGLGPSLTGMSMQVRAARKLAGPGRVRDILDALAGDLAACTAEVRQLVDELRPPALDRGLAVALRDECRRFDSAALSVQLDLDDDLDRLPAAVEVAAYRVVAEALNNVARHASARACVVSVRRGRDLTIEVSDDGVGISGPVRSGVGLASMRDRAGELGGDCEILPAQPHGTTVRVHFPAGSLMLVRPPSTSVIEPPALANGNAPHVAAALSPAPTAPAAPGGSAPPPGPAASGATTTVADVTAAPALTTNTTDTPAATDGSATDGSATDGSATDGSAADGAVPDGPAEDGSADSLASTRVQLWASGLVPYEIAPGIGPDEHVADAIAHLESRTHIRFVPRTTENAVEHPNYVRFVLGDSFASQVGCVGGEQQIELLAGAEMGRVLHEIVHTLGRWHEHCRADRDQYVTIQWPNIAPESRPNFLIQATDPDDGPYDYESIMHYPRIAFSINGERTLETLRPLPAVPPGLPVGQRRRLSDGDCRVIERMYRTAPSVPSPAVERRLTQPVDAGMVTGTLQLPADGPSGRAATVTVIIRDTTTTGGPMRSVGEAVLVDVPLAPGGSVPFRVPVAEVDPAAIYTVEAHVDVQGDGAIATGDLVTARACAVLTGGAPTELAVPMTSVV</sequence>
<keyword evidence="6" id="KW-0418">Kinase</keyword>
<keyword evidence="7" id="KW-0067">ATP-binding</keyword>
<dbReference type="SUPFAM" id="SSF55486">
    <property type="entry name" value="Metalloproteases ('zincins'), catalytic domain"/>
    <property type="match status" value="1"/>
</dbReference>
<dbReference type="InterPro" id="IPR034035">
    <property type="entry name" value="Astacin-like_dom"/>
</dbReference>
<feature type="transmembrane region" description="Helical" evidence="11">
    <location>
        <begin position="229"/>
        <end position="250"/>
    </location>
</feature>
<keyword evidence="3" id="KW-0597">Phosphoprotein</keyword>
<keyword evidence="4" id="KW-0808">Transferase</keyword>
<keyword evidence="14" id="KW-1185">Reference proteome</keyword>
<dbReference type="InterPro" id="IPR036890">
    <property type="entry name" value="HATPase_C_sf"/>
</dbReference>
<dbReference type="PRINTS" id="PR00480">
    <property type="entry name" value="ASTACIN"/>
</dbReference>
<dbReference type="Gene3D" id="1.20.5.1930">
    <property type="match status" value="1"/>
</dbReference>
<comment type="catalytic activity">
    <reaction evidence="1">
        <text>ATP + protein L-histidine = ADP + protein N-phospho-L-histidine.</text>
        <dbReference type="EC" id="2.7.13.3"/>
    </reaction>
</comment>
<dbReference type="Gene3D" id="3.30.565.10">
    <property type="entry name" value="Histidine kinase-like ATPase, C-terminal domain"/>
    <property type="match status" value="1"/>
</dbReference>
<keyword evidence="11" id="KW-0812">Transmembrane</keyword>
<dbReference type="InterPro" id="IPR029016">
    <property type="entry name" value="GAF-like_dom_sf"/>
</dbReference>
<dbReference type="InterPro" id="IPR050482">
    <property type="entry name" value="Sensor_HK_TwoCompSys"/>
</dbReference>
<dbReference type="InterPro" id="IPR024079">
    <property type="entry name" value="MetalloPept_cat_dom_sf"/>
</dbReference>
<dbReference type="Pfam" id="PF02518">
    <property type="entry name" value="HATPase_c"/>
    <property type="match status" value="1"/>
</dbReference>
<dbReference type="InterPro" id="IPR003594">
    <property type="entry name" value="HATPase_dom"/>
</dbReference>
<dbReference type="EMBL" id="BAAAYN010000057">
    <property type="protein sequence ID" value="GAA3396583.1"/>
    <property type="molecule type" value="Genomic_DNA"/>
</dbReference>
<evidence type="ECO:0000313" key="13">
    <source>
        <dbReference type="EMBL" id="GAA3396583.1"/>
    </source>
</evidence>
<dbReference type="PANTHER" id="PTHR24421:SF10">
    <property type="entry name" value="NITRATE_NITRITE SENSOR PROTEIN NARQ"/>
    <property type="match status" value="1"/>
</dbReference>
<keyword evidence="9" id="KW-0645">Protease</keyword>
<feature type="transmembrane region" description="Helical" evidence="11">
    <location>
        <begin position="71"/>
        <end position="89"/>
    </location>
</feature>
<dbReference type="Pfam" id="PF01400">
    <property type="entry name" value="Astacin"/>
    <property type="match status" value="1"/>
</dbReference>
<dbReference type="SMART" id="SM00387">
    <property type="entry name" value="HATPase_c"/>
    <property type="match status" value="1"/>
</dbReference>
<keyword evidence="5" id="KW-0547">Nucleotide-binding</keyword>
<feature type="transmembrane region" description="Helical" evidence="11">
    <location>
        <begin position="129"/>
        <end position="150"/>
    </location>
</feature>
<evidence type="ECO:0000256" key="8">
    <source>
        <dbReference type="ARBA" id="ARBA00023012"/>
    </source>
</evidence>
<feature type="transmembrane region" description="Helical" evidence="11">
    <location>
        <begin position="44"/>
        <end position="64"/>
    </location>
</feature>
<dbReference type="InterPro" id="IPR001506">
    <property type="entry name" value="Peptidase_M12A"/>
</dbReference>
<dbReference type="CDD" id="cd16917">
    <property type="entry name" value="HATPase_UhpB-NarQ-NarX-like"/>
    <property type="match status" value="1"/>
</dbReference>
<dbReference type="PROSITE" id="PS51864">
    <property type="entry name" value="ASTACIN"/>
    <property type="match status" value="1"/>
</dbReference>
<feature type="transmembrane region" description="Helical" evidence="11">
    <location>
        <begin position="101"/>
        <end position="117"/>
    </location>
</feature>
<proteinExistence type="predicted"/>
<keyword evidence="9" id="KW-0482">Metalloprotease</keyword>
<comment type="cofactor">
    <cofactor evidence="9">
        <name>Zn(2+)</name>
        <dbReference type="ChEBI" id="CHEBI:29105"/>
    </cofactor>
    <text evidence="9">Binds 1 zinc ion per subunit.</text>
</comment>
<feature type="binding site" evidence="9">
    <location>
        <position position="854"/>
    </location>
    <ligand>
        <name>Zn(2+)</name>
        <dbReference type="ChEBI" id="CHEBI:29105"/>
        <note>catalytic</note>
    </ligand>
</feature>
<dbReference type="InterPro" id="IPR006026">
    <property type="entry name" value="Peptidase_Metallo"/>
</dbReference>
<feature type="binding site" evidence="9">
    <location>
        <position position="858"/>
    </location>
    <ligand>
        <name>Zn(2+)</name>
        <dbReference type="ChEBI" id="CHEBI:29105"/>
        <note>catalytic</note>
    </ligand>
</feature>
<comment type="caution">
    <text evidence="13">The sequence shown here is derived from an EMBL/GenBank/DDBJ whole genome shotgun (WGS) entry which is preliminary data.</text>
</comment>
<keyword evidence="11" id="KW-1133">Transmembrane helix</keyword>
<evidence type="ECO:0000256" key="4">
    <source>
        <dbReference type="ARBA" id="ARBA00022679"/>
    </source>
</evidence>
<evidence type="ECO:0000256" key="2">
    <source>
        <dbReference type="ARBA" id="ARBA00012438"/>
    </source>
</evidence>
<comment type="caution">
    <text evidence="9">Lacks conserved residue(s) required for the propagation of feature annotation.</text>
</comment>
<evidence type="ECO:0000256" key="7">
    <source>
        <dbReference type="ARBA" id="ARBA00022840"/>
    </source>
</evidence>
<dbReference type="EC" id="2.7.13.3" evidence="2"/>
<evidence type="ECO:0000256" key="11">
    <source>
        <dbReference type="SAM" id="Phobius"/>
    </source>
</evidence>
<evidence type="ECO:0000256" key="6">
    <source>
        <dbReference type="ARBA" id="ARBA00022777"/>
    </source>
</evidence>
<evidence type="ECO:0000256" key="10">
    <source>
        <dbReference type="SAM" id="MobiDB-lite"/>
    </source>
</evidence>
<feature type="compositionally biased region" description="Low complexity" evidence="10">
    <location>
        <begin position="698"/>
        <end position="749"/>
    </location>
</feature>
<dbReference type="Pfam" id="PF07730">
    <property type="entry name" value="HisKA_3"/>
    <property type="match status" value="1"/>
</dbReference>
<gene>
    <name evidence="13" type="ORF">GCM10020369_73840</name>
</gene>
<evidence type="ECO:0000313" key="14">
    <source>
        <dbReference type="Proteomes" id="UP001501676"/>
    </source>
</evidence>
<feature type="domain" description="Peptidase M12A" evidence="12">
    <location>
        <begin position="761"/>
        <end position="961"/>
    </location>
</feature>
<feature type="transmembrane region" description="Helical" evidence="11">
    <location>
        <begin position="262"/>
        <end position="283"/>
    </location>
</feature>
<keyword evidence="9" id="KW-0862">Zinc</keyword>
<dbReference type="RefSeq" id="WP_345732944.1">
    <property type="nucleotide sequence ID" value="NZ_BAAAYN010000057.1"/>
</dbReference>
<evidence type="ECO:0000256" key="1">
    <source>
        <dbReference type="ARBA" id="ARBA00000085"/>
    </source>
</evidence>
<feature type="region of interest" description="Disordered" evidence="10">
    <location>
        <begin position="679"/>
        <end position="762"/>
    </location>
</feature>